<dbReference type="STRING" id="46223.SAMN05421852_11457"/>
<evidence type="ECO:0000256" key="1">
    <source>
        <dbReference type="SAM" id="Phobius"/>
    </source>
</evidence>
<feature type="transmembrane region" description="Helical" evidence="1">
    <location>
        <begin position="20"/>
        <end position="44"/>
    </location>
</feature>
<sequence>MEGDDEEDSGDQEVSSMISLAGTMMILTGVLENPVHLFFFVHFYGLV</sequence>
<protein>
    <submittedName>
        <fullName evidence="2">Uncharacterized protein</fullName>
    </submittedName>
</protein>
<gene>
    <name evidence="2" type="ORF">SAMN05421852_11457</name>
</gene>
<proteinExistence type="predicted"/>
<evidence type="ECO:0000313" key="2">
    <source>
        <dbReference type="EMBL" id="SFJ62293.1"/>
    </source>
</evidence>
<keyword evidence="1" id="KW-1133">Transmembrane helix</keyword>
<keyword evidence="1" id="KW-0472">Membrane</keyword>
<keyword evidence="1" id="KW-0812">Transmembrane</keyword>
<organism evidence="2 3">
    <name type="scientific">Thermoflavimicrobium dichotomicum</name>
    <dbReference type="NCBI Taxonomy" id="46223"/>
    <lineage>
        <taxon>Bacteria</taxon>
        <taxon>Bacillati</taxon>
        <taxon>Bacillota</taxon>
        <taxon>Bacilli</taxon>
        <taxon>Bacillales</taxon>
        <taxon>Thermoactinomycetaceae</taxon>
        <taxon>Thermoflavimicrobium</taxon>
    </lineage>
</organism>
<name>A0A1I3SV97_9BACL</name>
<evidence type="ECO:0000313" key="3">
    <source>
        <dbReference type="Proteomes" id="UP000199545"/>
    </source>
</evidence>
<dbReference type="RefSeq" id="WP_175482474.1">
    <property type="nucleotide sequence ID" value="NZ_FORR01000014.1"/>
</dbReference>
<reference evidence="2 3" key="1">
    <citation type="submission" date="2016-10" db="EMBL/GenBank/DDBJ databases">
        <authorList>
            <person name="de Groot N.N."/>
        </authorList>
    </citation>
    <scope>NUCLEOTIDE SEQUENCE [LARGE SCALE GENOMIC DNA]</scope>
    <source>
        <strain evidence="2 3">DSM 44778</strain>
    </source>
</reference>
<dbReference type="Proteomes" id="UP000199545">
    <property type="component" value="Unassembled WGS sequence"/>
</dbReference>
<keyword evidence="3" id="KW-1185">Reference proteome</keyword>
<dbReference type="EMBL" id="FORR01000014">
    <property type="protein sequence ID" value="SFJ62293.1"/>
    <property type="molecule type" value="Genomic_DNA"/>
</dbReference>
<dbReference type="AlphaFoldDB" id="A0A1I3SV97"/>
<accession>A0A1I3SV97</accession>